<evidence type="ECO:0000313" key="2">
    <source>
        <dbReference type="EMBL" id="THH21301.1"/>
    </source>
</evidence>
<feature type="compositionally biased region" description="Polar residues" evidence="1">
    <location>
        <begin position="274"/>
        <end position="288"/>
    </location>
</feature>
<reference evidence="2 3" key="1">
    <citation type="submission" date="2019-02" db="EMBL/GenBank/DDBJ databases">
        <title>Genome sequencing of the rare red list fungi Bondarzewia mesenterica.</title>
        <authorList>
            <person name="Buettner E."/>
            <person name="Kellner H."/>
        </authorList>
    </citation>
    <scope>NUCLEOTIDE SEQUENCE [LARGE SCALE GENOMIC DNA]</scope>
    <source>
        <strain evidence="2 3">DSM 108281</strain>
    </source>
</reference>
<feature type="compositionally biased region" description="Polar residues" evidence="1">
    <location>
        <begin position="480"/>
        <end position="492"/>
    </location>
</feature>
<feature type="compositionally biased region" description="Low complexity" evidence="1">
    <location>
        <begin position="151"/>
        <end position="166"/>
    </location>
</feature>
<feature type="compositionally biased region" description="Low complexity" evidence="1">
    <location>
        <begin position="603"/>
        <end position="622"/>
    </location>
</feature>
<comment type="caution">
    <text evidence="2">The sequence shown here is derived from an EMBL/GenBank/DDBJ whole genome shotgun (WGS) entry which is preliminary data.</text>
</comment>
<feature type="region of interest" description="Disordered" evidence="1">
    <location>
        <begin position="599"/>
        <end position="622"/>
    </location>
</feature>
<feature type="region of interest" description="Disordered" evidence="1">
    <location>
        <begin position="465"/>
        <end position="506"/>
    </location>
</feature>
<dbReference type="SUPFAM" id="SSF48403">
    <property type="entry name" value="Ankyrin repeat"/>
    <property type="match status" value="1"/>
</dbReference>
<feature type="compositionally biased region" description="Basic and acidic residues" evidence="1">
    <location>
        <begin position="261"/>
        <end position="271"/>
    </location>
</feature>
<dbReference type="Gene3D" id="1.25.40.20">
    <property type="entry name" value="Ankyrin repeat-containing domain"/>
    <property type="match status" value="1"/>
</dbReference>
<feature type="region of interest" description="Disordered" evidence="1">
    <location>
        <begin position="261"/>
        <end position="291"/>
    </location>
</feature>
<proteinExistence type="predicted"/>
<feature type="region of interest" description="Disordered" evidence="1">
    <location>
        <begin position="384"/>
        <end position="406"/>
    </location>
</feature>
<dbReference type="AlphaFoldDB" id="A0A4S4M9W3"/>
<accession>A0A4S4M9W3</accession>
<evidence type="ECO:0000313" key="3">
    <source>
        <dbReference type="Proteomes" id="UP000310158"/>
    </source>
</evidence>
<dbReference type="EMBL" id="SGPL01000005">
    <property type="protein sequence ID" value="THH21301.1"/>
    <property type="molecule type" value="Genomic_DNA"/>
</dbReference>
<dbReference type="Proteomes" id="UP000310158">
    <property type="component" value="Unassembled WGS sequence"/>
</dbReference>
<dbReference type="InterPro" id="IPR036770">
    <property type="entry name" value="Ankyrin_rpt-contain_sf"/>
</dbReference>
<dbReference type="OrthoDB" id="539213at2759"/>
<evidence type="ECO:0000256" key="1">
    <source>
        <dbReference type="SAM" id="MobiDB-lite"/>
    </source>
</evidence>
<protein>
    <submittedName>
        <fullName evidence="2">Uncharacterized protein</fullName>
    </submittedName>
</protein>
<feature type="region of interest" description="Disordered" evidence="1">
    <location>
        <begin position="147"/>
        <end position="177"/>
    </location>
</feature>
<name>A0A4S4M9W3_9AGAM</name>
<keyword evidence="3" id="KW-1185">Reference proteome</keyword>
<organism evidence="2 3">
    <name type="scientific">Bondarzewia mesenterica</name>
    <dbReference type="NCBI Taxonomy" id="1095465"/>
    <lineage>
        <taxon>Eukaryota</taxon>
        <taxon>Fungi</taxon>
        <taxon>Dikarya</taxon>
        <taxon>Basidiomycota</taxon>
        <taxon>Agaricomycotina</taxon>
        <taxon>Agaricomycetes</taxon>
        <taxon>Russulales</taxon>
        <taxon>Bondarzewiaceae</taxon>
        <taxon>Bondarzewia</taxon>
    </lineage>
</organism>
<gene>
    <name evidence="2" type="ORF">EW146_g224</name>
</gene>
<sequence>MGLFSKAGSCTPLHCLARKKRGPDSLKSPAMTRLLYQFVVHIVCDLKAPLAALDPRGETCIHIAAENGDSAEVLKAFLDCDVDGSVREIRNSRGLTPLEVAKPEFRAVFGTHNDNFRSSSPASLRTVRPLHSYSSVPSLFSRATESPTVCPHLPRSSPSPFSLSLPDYPEDETPSSSSDRLLQILRLISHELRQPQPALVADVARLEAILRETAVRSHTLLSRWRARADETRIELHGAQDTWEKIDSLLDAVAQAVEDKIAKGNRSGEQHGRSRSGTTVSGDSQLTAVSSSDDDLDESISIAKTYIDITGLEARKPAAPTQAMFNFSASAKDTSEVYDGLLVDWPTSEDPADVNRSPPTNDMGFYQLDAVSTISIGHMRLKSYKSTGDLRRASPPPARRSSPVRDMAFRPRAGTLVGVMRDVGLQPSGSKSPKNPAQNISQVQKSGASRIKAWFMPFMRKIKSDRTLEKPLPTLPPSPQLRASTEPRSSLTTLCEKDETEGEEELTSAAQHRVSYRALAAAGKDLARIDECISNAEKFITSAYRCIEQAEHTVKKVIKAREMLIHEHHSANTVDAGIEAVFAWHATDIASTDPLDPVDLRTTSSLSPNSSAKSSVTSLSSTLSVQQEDDADTRVLERLLKTKIEARLEYALEEVEKVEVWLRIVKGVVRGAQRRADVHV</sequence>